<dbReference type="GO" id="GO:0000981">
    <property type="term" value="F:DNA-binding transcription factor activity, RNA polymerase II-specific"/>
    <property type="evidence" value="ECO:0007669"/>
    <property type="project" value="TreeGrafter"/>
</dbReference>
<protein>
    <submittedName>
        <fullName evidence="8">(African queen) hypothetical protein</fullName>
    </submittedName>
</protein>
<gene>
    <name evidence="8" type="ORF">DCHRY22_LOCUS8148</name>
</gene>
<evidence type="ECO:0000256" key="5">
    <source>
        <dbReference type="ARBA" id="ARBA00023242"/>
    </source>
</evidence>
<keyword evidence="5" id="KW-0539">Nucleus</keyword>
<proteinExistence type="predicted"/>
<evidence type="ECO:0000256" key="1">
    <source>
        <dbReference type="ARBA" id="ARBA00022553"/>
    </source>
</evidence>
<dbReference type="Proteomes" id="UP000789524">
    <property type="component" value="Unassembled WGS sequence"/>
</dbReference>
<keyword evidence="2" id="KW-0805">Transcription regulation</keyword>
<name>A0A8J2QSD4_9NEOP</name>
<dbReference type="AlphaFoldDB" id="A0A8J2QSD4"/>
<evidence type="ECO:0000256" key="2">
    <source>
        <dbReference type="ARBA" id="ARBA00023015"/>
    </source>
</evidence>
<evidence type="ECO:0000256" key="6">
    <source>
        <dbReference type="SAM" id="MobiDB-lite"/>
    </source>
</evidence>
<evidence type="ECO:0000256" key="3">
    <source>
        <dbReference type="ARBA" id="ARBA00023125"/>
    </source>
</evidence>
<feature type="region of interest" description="Disordered" evidence="6">
    <location>
        <begin position="124"/>
        <end position="165"/>
    </location>
</feature>
<feature type="region of interest" description="Disordered" evidence="6">
    <location>
        <begin position="287"/>
        <end position="307"/>
    </location>
</feature>
<sequence>MDGVYIVPITLSVDTSGNIVIKASQASDSPATSDSQPLHYVQTTETISESEPAKTPNQNPQSGPSVIVSQKQLNRWKRGIHQCMRPAPFPLAPTPAQLGRAPLQKRLSRGMFWIHQLVRTGSNEATIPRSESGPTTPLDVGEVGAHSPKKENLPSPSLKKSLFKKGNEDGRDKVLETVNFSEKFNTLPQFKPEACSPSAMAVPRSPQLYLRKKHHKNQYGAMFGGFRGNVSANAVFSSRRGWSSAGVGTEAASGDEVIFTITAHAAHADIFPSKGSLQLKIREVRSEVDGPNPTSQPHSDLNTPTSLDVNSPIVSSLLPTSTASFRRFGYHYDHLSATIETKN</sequence>
<dbReference type="GO" id="GO:0005634">
    <property type="term" value="C:nucleus"/>
    <property type="evidence" value="ECO:0007669"/>
    <property type="project" value="TreeGrafter"/>
</dbReference>
<dbReference type="PANTHER" id="PTHR13059">
    <property type="entry name" value="HMG-BOX TRANSCRIPTION FACTOR BBX"/>
    <property type="match status" value="1"/>
</dbReference>
<evidence type="ECO:0000313" key="8">
    <source>
        <dbReference type="EMBL" id="CAG9568100.1"/>
    </source>
</evidence>
<feature type="compositionally biased region" description="Polar residues" evidence="6">
    <location>
        <begin position="292"/>
        <end position="307"/>
    </location>
</feature>
<keyword evidence="3" id="KW-0238">DNA-binding</keyword>
<dbReference type="OrthoDB" id="10051111at2759"/>
<dbReference type="EMBL" id="CAKASE010000059">
    <property type="protein sequence ID" value="CAG9568100.1"/>
    <property type="molecule type" value="Genomic_DNA"/>
</dbReference>
<accession>A0A8J2QSD4</accession>
<feature type="region of interest" description="Disordered" evidence="6">
    <location>
        <begin position="43"/>
        <end position="65"/>
    </location>
</feature>
<comment type="caution">
    <text evidence="8">The sequence shown here is derived from an EMBL/GenBank/DDBJ whole genome shotgun (WGS) entry which is preliminary data.</text>
</comment>
<reference evidence="8" key="1">
    <citation type="submission" date="2021-09" db="EMBL/GenBank/DDBJ databases">
        <authorList>
            <person name="Martin H S."/>
        </authorList>
    </citation>
    <scope>NUCLEOTIDE SEQUENCE</scope>
</reference>
<dbReference type="InterPro" id="IPR052412">
    <property type="entry name" value="CC-Dev_Transcription_Reg"/>
</dbReference>
<evidence type="ECO:0000259" key="7">
    <source>
        <dbReference type="Pfam" id="PF25981"/>
    </source>
</evidence>
<organism evidence="8 9">
    <name type="scientific">Danaus chrysippus</name>
    <name type="common">African queen</name>
    <dbReference type="NCBI Taxonomy" id="151541"/>
    <lineage>
        <taxon>Eukaryota</taxon>
        <taxon>Metazoa</taxon>
        <taxon>Ecdysozoa</taxon>
        <taxon>Arthropoda</taxon>
        <taxon>Hexapoda</taxon>
        <taxon>Insecta</taxon>
        <taxon>Pterygota</taxon>
        <taxon>Neoptera</taxon>
        <taxon>Endopterygota</taxon>
        <taxon>Lepidoptera</taxon>
        <taxon>Glossata</taxon>
        <taxon>Ditrysia</taxon>
        <taxon>Papilionoidea</taxon>
        <taxon>Nymphalidae</taxon>
        <taxon>Danainae</taxon>
        <taxon>Danaini</taxon>
        <taxon>Danaina</taxon>
        <taxon>Danaus</taxon>
        <taxon>Anosia</taxon>
    </lineage>
</organism>
<keyword evidence="4" id="KW-0804">Transcription</keyword>
<dbReference type="Pfam" id="PF25981">
    <property type="entry name" value="HTH_Cic_C"/>
    <property type="match status" value="1"/>
</dbReference>
<dbReference type="InterPro" id="IPR058606">
    <property type="entry name" value="HTH_Cic_C"/>
</dbReference>
<feature type="domain" description="Protein capicua homolog-like C-terminal tri-helical" evidence="7">
    <location>
        <begin position="264"/>
        <end position="286"/>
    </location>
</feature>
<keyword evidence="9" id="KW-1185">Reference proteome</keyword>
<keyword evidence="1" id="KW-0597">Phosphoprotein</keyword>
<dbReference type="PANTHER" id="PTHR13059:SF13">
    <property type="entry name" value="PROTEIN CAPICUA HOMOLOG"/>
    <property type="match status" value="1"/>
</dbReference>
<evidence type="ECO:0000256" key="4">
    <source>
        <dbReference type="ARBA" id="ARBA00023163"/>
    </source>
</evidence>
<dbReference type="GO" id="GO:0000977">
    <property type="term" value="F:RNA polymerase II transcription regulatory region sequence-specific DNA binding"/>
    <property type="evidence" value="ECO:0007669"/>
    <property type="project" value="TreeGrafter"/>
</dbReference>
<evidence type="ECO:0000313" key="9">
    <source>
        <dbReference type="Proteomes" id="UP000789524"/>
    </source>
</evidence>